<dbReference type="RefSeq" id="WP_111920078.1">
    <property type="nucleotide sequence ID" value="NZ_CAUWHR010000009.1"/>
</dbReference>
<evidence type="ECO:0000256" key="1">
    <source>
        <dbReference type="ARBA" id="ARBA00022603"/>
    </source>
</evidence>
<dbReference type="PRINTS" id="PR00508">
    <property type="entry name" value="S21N4MTFRASE"/>
</dbReference>
<protein>
    <recommendedName>
        <fullName evidence="4">DNA methylase N-4/N-6 domain-containing protein</fullName>
    </recommendedName>
</protein>
<dbReference type="Pfam" id="PF01555">
    <property type="entry name" value="N6_N4_Mtase"/>
    <property type="match status" value="1"/>
</dbReference>
<evidence type="ECO:0000256" key="2">
    <source>
        <dbReference type="ARBA" id="ARBA00022679"/>
    </source>
</evidence>
<keyword evidence="3" id="KW-0680">Restriction system</keyword>
<dbReference type="GO" id="GO:0032259">
    <property type="term" value="P:methylation"/>
    <property type="evidence" value="ECO:0007669"/>
    <property type="project" value="UniProtKB-KW"/>
</dbReference>
<dbReference type="AlphaFoldDB" id="A0A2Z4UC33"/>
<evidence type="ECO:0000256" key="3">
    <source>
        <dbReference type="ARBA" id="ARBA00022747"/>
    </source>
</evidence>
<dbReference type="EMBL" id="CP030280">
    <property type="protein sequence ID" value="AWY98591.1"/>
    <property type="molecule type" value="Genomic_DNA"/>
</dbReference>
<keyword evidence="2" id="KW-0808">Transferase</keyword>
<dbReference type="Gene3D" id="3.40.50.150">
    <property type="entry name" value="Vaccinia Virus protein VP39"/>
    <property type="match status" value="1"/>
</dbReference>
<dbReference type="GO" id="GO:0008170">
    <property type="term" value="F:N-methyltransferase activity"/>
    <property type="evidence" value="ECO:0007669"/>
    <property type="project" value="InterPro"/>
</dbReference>
<dbReference type="GO" id="GO:0009307">
    <property type="term" value="P:DNA restriction-modification system"/>
    <property type="evidence" value="ECO:0007669"/>
    <property type="project" value="UniProtKB-KW"/>
</dbReference>
<dbReference type="InterPro" id="IPR029063">
    <property type="entry name" value="SAM-dependent_MTases_sf"/>
</dbReference>
<evidence type="ECO:0000313" key="6">
    <source>
        <dbReference type="Proteomes" id="UP000250003"/>
    </source>
</evidence>
<organism evidence="5 6">
    <name type="scientific">Blautia argi</name>
    <dbReference type="NCBI Taxonomy" id="1912897"/>
    <lineage>
        <taxon>Bacteria</taxon>
        <taxon>Bacillati</taxon>
        <taxon>Bacillota</taxon>
        <taxon>Clostridia</taxon>
        <taxon>Lachnospirales</taxon>
        <taxon>Lachnospiraceae</taxon>
        <taxon>Blautia</taxon>
    </lineage>
</organism>
<dbReference type="Proteomes" id="UP000250003">
    <property type="component" value="Chromosome"/>
</dbReference>
<keyword evidence="6" id="KW-1185">Reference proteome</keyword>
<gene>
    <name evidence="5" type="ORF">DQQ01_11000</name>
</gene>
<feature type="domain" description="DNA methylase N-4/N-6" evidence="4">
    <location>
        <begin position="8"/>
        <end position="84"/>
    </location>
</feature>
<evidence type="ECO:0000259" key="4">
    <source>
        <dbReference type="Pfam" id="PF01555"/>
    </source>
</evidence>
<keyword evidence="1" id="KW-0489">Methyltransferase</keyword>
<sequence length="115" mass="13108">MLLRLDITVWSFPERGSWATHSGKYRGNWSPYVPRNIILRYSNPGEWILDQFLGSGTTLVEAKLLNRNAVGVDINPQSVSISEKNLQFQSNSKSKIFIREGNALNLVLFLERTVQ</sequence>
<dbReference type="InterPro" id="IPR001091">
    <property type="entry name" value="RM_Methyltransferase"/>
</dbReference>
<accession>A0A2Z4UC33</accession>
<proteinExistence type="predicted"/>
<reference evidence="6" key="1">
    <citation type="submission" date="2018-06" db="EMBL/GenBank/DDBJ databases">
        <title>Description of Blautia argi sp. nov., a new anaerobic isolated from dog feces.</title>
        <authorList>
            <person name="Chang Y.-H."/>
            <person name="Paek J."/>
            <person name="Shin Y."/>
        </authorList>
    </citation>
    <scope>NUCLEOTIDE SEQUENCE [LARGE SCALE GENOMIC DNA]</scope>
    <source>
        <strain evidence="6">KCTC 15426</strain>
    </source>
</reference>
<dbReference type="KEGG" id="blau:DQQ01_11000"/>
<dbReference type="InterPro" id="IPR002941">
    <property type="entry name" value="DNA_methylase_N4/N6"/>
</dbReference>
<dbReference type="OrthoDB" id="9773571at2"/>
<name>A0A2Z4UC33_9FIRM</name>
<dbReference type="SUPFAM" id="SSF53335">
    <property type="entry name" value="S-adenosyl-L-methionine-dependent methyltransferases"/>
    <property type="match status" value="1"/>
</dbReference>
<dbReference type="GO" id="GO:0003677">
    <property type="term" value="F:DNA binding"/>
    <property type="evidence" value="ECO:0007669"/>
    <property type="project" value="InterPro"/>
</dbReference>
<evidence type="ECO:0000313" key="5">
    <source>
        <dbReference type="EMBL" id="AWY98591.1"/>
    </source>
</evidence>